<keyword evidence="3" id="KW-1185">Reference proteome</keyword>
<dbReference type="EMBL" id="JASSZA010000005">
    <property type="protein sequence ID" value="KAK2112816.1"/>
    <property type="molecule type" value="Genomic_DNA"/>
</dbReference>
<sequence>MEGLIVQQEATFVEALRFRNLAMLILQVKMKKFSFIILEDSLQGQIRALINNSGNATFYDENRDIR</sequence>
<comment type="caution">
    <text evidence="2">The sequence shown here is derived from an EMBL/GenBank/DDBJ whole genome shotgun (WGS) entry which is preliminary data.</text>
</comment>
<name>A0ABQ9VTT9_SAGOE</name>
<organism evidence="2 3">
    <name type="scientific">Saguinus oedipus</name>
    <name type="common">Cotton-top tamarin</name>
    <name type="synonym">Oedipomidas oedipus</name>
    <dbReference type="NCBI Taxonomy" id="9490"/>
    <lineage>
        <taxon>Eukaryota</taxon>
        <taxon>Metazoa</taxon>
        <taxon>Chordata</taxon>
        <taxon>Craniata</taxon>
        <taxon>Vertebrata</taxon>
        <taxon>Euteleostomi</taxon>
        <taxon>Mammalia</taxon>
        <taxon>Eutheria</taxon>
        <taxon>Euarchontoglires</taxon>
        <taxon>Primates</taxon>
        <taxon>Haplorrhini</taxon>
        <taxon>Platyrrhini</taxon>
        <taxon>Cebidae</taxon>
        <taxon>Callitrichinae</taxon>
        <taxon>Saguinus</taxon>
    </lineage>
</organism>
<dbReference type="Pfam" id="PF14977">
    <property type="entry name" value="FAM194"/>
    <property type="match status" value="1"/>
</dbReference>
<dbReference type="Proteomes" id="UP001266305">
    <property type="component" value="Unassembled WGS sequence"/>
</dbReference>
<accession>A0ABQ9VTT9</accession>
<gene>
    <name evidence="2" type="primary">ERICH6B_3</name>
    <name evidence="2" type="ORF">P7K49_012563</name>
</gene>
<evidence type="ECO:0000313" key="2">
    <source>
        <dbReference type="EMBL" id="KAK2112816.1"/>
    </source>
</evidence>
<reference evidence="2 3" key="1">
    <citation type="submission" date="2023-05" db="EMBL/GenBank/DDBJ databases">
        <title>B98-5 Cell Line De Novo Hybrid Assembly: An Optical Mapping Approach.</title>
        <authorList>
            <person name="Kananen K."/>
            <person name="Auerbach J.A."/>
            <person name="Kautto E."/>
            <person name="Blachly J.S."/>
        </authorList>
    </citation>
    <scope>NUCLEOTIDE SEQUENCE [LARGE SCALE GENOMIC DNA]</scope>
    <source>
        <strain evidence="2">B95-8</strain>
        <tissue evidence="2">Cell line</tissue>
    </source>
</reference>
<evidence type="ECO:0000313" key="3">
    <source>
        <dbReference type="Proteomes" id="UP001266305"/>
    </source>
</evidence>
<dbReference type="InterPro" id="IPR029281">
    <property type="entry name" value="FAM194_C"/>
</dbReference>
<protein>
    <submittedName>
        <fullName evidence="2">Glutamate-rich protein 6B</fullName>
    </submittedName>
</protein>
<feature type="domain" description="FAM194 C-terminal" evidence="1">
    <location>
        <begin position="20"/>
        <end position="66"/>
    </location>
</feature>
<evidence type="ECO:0000259" key="1">
    <source>
        <dbReference type="Pfam" id="PF14977"/>
    </source>
</evidence>
<proteinExistence type="predicted"/>